<dbReference type="InterPro" id="IPR036282">
    <property type="entry name" value="Glutathione-S-Trfase_C_sf"/>
</dbReference>
<dbReference type="InterPro" id="IPR004045">
    <property type="entry name" value="Glutathione_S-Trfase_N"/>
</dbReference>
<dbReference type="Gene3D" id="3.40.30.10">
    <property type="entry name" value="Glutaredoxin"/>
    <property type="match status" value="1"/>
</dbReference>
<dbReference type="Proteomes" id="UP001642464">
    <property type="component" value="Unassembled WGS sequence"/>
</dbReference>
<dbReference type="InterPro" id="IPR050213">
    <property type="entry name" value="GST_superfamily"/>
</dbReference>
<dbReference type="PROSITE" id="PS50404">
    <property type="entry name" value="GST_NTER"/>
    <property type="match status" value="1"/>
</dbReference>
<name>A0ABP0L0I7_9DINO</name>
<dbReference type="SUPFAM" id="SSF52833">
    <property type="entry name" value="Thioredoxin-like"/>
    <property type="match status" value="1"/>
</dbReference>
<protein>
    <submittedName>
        <fullName evidence="2">Glutathione S-transferase 1 (GST class-sigma)</fullName>
    </submittedName>
</protein>
<sequence length="195" mass="22063">MAKPKLTYLDVKGFGEGIRLTLYVGKIDFIDHRVSYEGVKELNDQGKLPYGQVPILEVDGEIFSQSVAILRWAGRRAGLYPTETMQQLRCDSIEEALTDIKKLFPPVWYGSILGRNPITKGPMVPIPEPMRDEVLKGLNETVLPARFAQLERALKKSGGPYFCGEDMMSCDISFYVARLHQTLVHSWKQRSSAER</sequence>
<dbReference type="CDD" id="cd03039">
    <property type="entry name" value="GST_N_Sigma_like"/>
    <property type="match status" value="1"/>
</dbReference>
<proteinExistence type="predicted"/>
<evidence type="ECO:0000313" key="2">
    <source>
        <dbReference type="EMBL" id="CAK9032565.1"/>
    </source>
</evidence>
<dbReference type="PANTHER" id="PTHR11571">
    <property type="entry name" value="GLUTATHIONE S-TRANSFERASE"/>
    <property type="match status" value="1"/>
</dbReference>
<keyword evidence="3" id="KW-1185">Reference proteome</keyword>
<dbReference type="InterPro" id="IPR036249">
    <property type="entry name" value="Thioredoxin-like_sf"/>
</dbReference>
<accession>A0ABP0L0I7</accession>
<evidence type="ECO:0000259" key="1">
    <source>
        <dbReference type="PROSITE" id="PS50404"/>
    </source>
</evidence>
<organism evidence="2 3">
    <name type="scientific">Durusdinium trenchii</name>
    <dbReference type="NCBI Taxonomy" id="1381693"/>
    <lineage>
        <taxon>Eukaryota</taxon>
        <taxon>Sar</taxon>
        <taxon>Alveolata</taxon>
        <taxon>Dinophyceae</taxon>
        <taxon>Suessiales</taxon>
        <taxon>Symbiodiniaceae</taxon>
        <taxon>Durusdinium</taxon>
    </lineage>
</organism>
<reference evidence="2 3" key="1">
    <citation type="submission" date="2024-02" db="EMBL/GenBank/DDBJ databases">
        <authorList>
            <person name="Chen Y."/>
            <person name="Shah S."/>
            <person name="Dougan E. K."/>
            <person name="Thang M."/>
            <person name="Chan C."/>
        </authorList>
    </citation>
    <scope>NUCLEOTIDE SEQUENCE [LARGE SCALE GENOMIC DNA]</scope>
</reference>
<feature type="domain" description="GST N-terminal" evidence="1">
    <location>
        <begin position="2"/>
        <end position="81"/>
    </location>
</feature>
<evidence type="ECO:0000313" key="3">
    <source>
        <dbReference type="Proteomes" id="UP001642464"/>
    </source>
</evidence>
<dbReference type="Gene3D" id="1.20.1050.10">
    <property type="match status" value="1"/>
</dbReference>
<gene>
    <name evidence="2" type="ORF">SCF082_LOCUS20123</name>
</gene>
<dbReference type="SUPFAM" id="SSF47616">
    <property type="entry name" value="GST C-terminal domain-like"/>
    <property type="match status" value="1"/>
</dbReference>
<comment type="caution">
    <text evidence="2">The sequence shown here is derived from an EMBL/GenBank/DDBJ whole genome shotgun (WGS) entry which is preliminary data.</text>
</comment>
<dbReference type="EMBL" id="CAXAMM010013936">
    <property type="protein sequence ID" value="CAK9032565.1"/>
    <property type="molecule type" value="Genomic_DNA"/>
</dbReference>